<dbReference type="OrthoDB" id="9808744at2"/>
<dbReference type="Proteomes" id="UP000008544">
    <property type="component" value="Chromosome"/>
</dbReference>
<keyword evidence="2" id="KW-1277">Toxin-antitoxin system</keyword>
<comment type="similarity">
    <text evidence="1">Belongs to the PemK/MazF family.</text>
</comment>
<accession>B1I206</accession>
<gene>
    <name evidence="3" type="ordered locus">Daud_0402</name>
</gene>
<name>B1I206_DESAP</name>
<dbReference type="STRING" id="477974.Daud_0402"/>
<evidence type="ECO:0000313" key="4">
    <source>
        <dbReference type="Proteomes" id="UP000008544"/>
    </source>
</evidence>
<dbReference type="InterPro" id="IPR003477">
    <property type="entry name" value="PemK-like"/>
</dbReference>
<proteinExistence type="inferred from homology"/>
<dbReference type="InterPro" id="IPR011067">
    <property type="entry name" value="Plasmid_toxin/cell-grow_inhib"/>
</dbReference>
<evidence type="ECO:0000313" key="3">
    <source>
        <dbReference type="EMBL" id="ACA58952.1"/>
    </source>
</evidence>
<dbReference type="Pfam" id="PF02452">
    <property type="entry name" value="PemK_toxin"/>
    <property type="match status" value="1"/>
</dbReference>
<evidence type="ECO:0000256" key="2">
    <source>
        <dbReference type="ARBA" id="ARBA00022649"/>
    </source>
</evidence>
<evidence type="ECO:0000256" key="1">
    <source>
        <dbReference type="ARBA" id="ARBA00007521"/>
    </source>
</evidence>
<protein>
    <submittedName>
        <fullName evidence="3">Transcriptional modulator of MazE/toxin, MazF</fullName>
    </submittedName>
</protein>
<organism evidence="3 4">
    <name type="scientific">Desulforudis audaxviator (strain MP104C)</name>
    <dbReference type="NCBI Taxonomy" id="477974"/>
    <lineage>
        <taxon>Bacteria</taxon>
        <taxon>Bacillati</taxon>
        <taxon>Bacillota</taxon>
        <taxon>Clostridia</taxon>
        <taxon>Thermoanaerobacterales</taxon>
        <taxon>Candidatus Desulforudaceae</taxon>
        <taxon>Candidatus Desulforudis</taxon>
    </lineage>
</organism>
<dbReference type="eggNOG" id="COG2337">
    <property type="taxonomic scope" value="Bacteria"/>
</dbReference>
<dbReference type="Gene3D" id="2.30.30.110">
    <property type="match status" value="1"/>
</dbReference>
<dbReference type="SUPFAM" id="SSF50118">
    <property type="entry name" value="Cell growth inhibitor/plasmid maintenance toxic component"/>
    <property type="match status" value="1"/>
</dbReference>
<dbReference type="AlphaFoldDB" id="B1I206"/>
<keyword evidence="4" id="KW-1185">Reference proteome</keyword>
<reference evidence="4" key="1">
    <citation type="submission" date="2007-10" db="EMBL/GenBank/DDBJ databases">
        <title>Complete sequence of chromosome of Desulforudis audaxviator MP104C.</title>
        <authorList>
            <person name="Copeland A."/>
            <person name="Lucas S."/>
            <person name="Lapidus A."/>
            <person name="Barry K."/>
            <person name="Glavina del Rio T."/>
            <person name="Dalin E."/>
            <person name="Tice H."/>
            <person name="Bruce D."/>
            <person name="Pitluck S."/>
            <person name="Lowry S.R."/>
            <person name="Larimer F."/>
            <person name="Land M.L."/>
            <person name="Hauser L."/>
            <person name="Kyrpides N."/>
            <person name="Ivanova N.N."/>
            <person name="Richardson P."/>
        </authorList>
    </citation>
    <scope>NUCLEOTIDE SEQUENCE [LARGE SCALE GENOMIC DNA]</scope>
    <source>
        <strain evidence="4">MP104C</strain>
    </source>
</reference>
<dbReference type="KEGG" id="dau:Daud_0402"/>
<dbReference type="HOGENOM" id="CLU_121823_1_2_9"/>
<reference evidence="3 4" key="2">
    <citation type="journal article" date="2008" name="Science">
        <title>Environmental genomics reveals a single-species ecosystem deep within Earth.</title>
        <authorList>
            <person name="Chivian D."/>
            <person name="Brodie E.L."/>
            <person name="Alm E.J."/>
            <person name="Culley D.E."/>
            <person name="Dehal P.S."/>
            <person name="Desantis T.Z."/>
            <person name="Gihring T.M."/>
            <person name="Lapidus A."/>
            <person name="Lin L.H."/>
            <person name="Lowry S.R."/>
            <person name="Moser D.P."/>
            <person name="Richardson P.M."/>
            <person name="Southam G."/>
            <person name="Wanger G."/>
            <person name="Pratt L.M."/>
            <person name="Andersen G.L."/>
            <person name="Hazen T.C."/>
            <person name="Brockman F.J."/>
            <person name="Arkin A.P."/>
            <person name="Onstott T.C."/>
        </authorList>
    </citation>
    <scope>NUCLEOTIDE SEQUENCE [LARGE SCALE GENOMIC DNA]</scope>
    <source>
        <strain evidence="3 4">MP104C</strain>
    </source>
</reference>
<sequence>MVRFPEHIPPGHEQHGAQPAVVLGLPEVLGEPRFPVVLVAPLTTDRGQLWAERSPALYPRLPAGAGGLPSASIVLLDQVRFLGLERVAAYLGTVRTDAYQPICHGLQRLLEPQDSFGDVR</sequence>
<dbReference type="EMBL" id="CP000860">
    <property type="protein sequence ID" value="ACA58952.1"/>
    <property type="molecule type" value="Genomic_DNA"/>
</dbReference>
<dbReference type="GO" id="GO:0003677">
    <property type="term" value="F:DNA binding"/>
    <property type="evidence" value="ECO:0007669"/>
    <property type="project" value="InterPro"/>
</dbReference>